<gene>
    <name evidence="7" type="ORF">M9458_001420</name>
</gene>
<keyword evidence="2" id="KW-0964">Secreted</keyword>
<accession>A0ABD0RY28</accession>
<dbReference type="PANTHER" id="PTHR14905:SF18">
    <property type="entry name" value="VON WILLEBRAND FACTOR A DOMAIN-CONTAINING 10, TANDEM DUPLICATE 1-RELATED"/>
    <property type="match status" value="1"/>
</dbReference>
<name>A0ABD0RY28_CIRMR</name>
<dbReference type="Proteomes" id="UP001529510">
    <property type="component" value="Unassembled WGS sequence"/>
</dbReference>
<reference evidence="7 8" key="1">
    <citation type="submission" date="2024-05" db="EMBL/GenBank/DDBJ databases">
        <title>Genome sequencing and assembly of Indian major carp, Cirrhinus mrigala (Hamilton, 1822).</title>
        <authorList>
            <person name="Mohindra V."/>
            <person name="Chowdhury L.M."/>
            <person name="Lal K."/>
            <person name="Jena J.K."/>
        </authorList>
    </citation>
    <scope>NUCLEOTIDE SEQUENCE [LARGE SCALE GENOMIC DNA]</scope>
    <source>
        <strain evidence="7">CM1030</strain>
        <tissue evidence="7">Blood</tissue>
    </source>
</reference>
<evidence type="ECO:0000256" key="1">
    <source>
        <dbReference type="ARBA" id="ARBA00004613"/>
    </source>
</evidence>
<evidence type="ECO:0000256" key="2">
    <source>
        <dbReference type="ARBA" id="ARBA00022525"/>
    </source>
</evidence>
<dbReference type="InterPro" id="IPR013780">
    <property type="entry name" value="Glyco_hydro_b"/>
</dbReference>
<dbReference type="InterPro" id="IPR052577">
    <property type="entry name" value="VWA7"/>
</dbReference>
<dbReference type="Pfam" id="PF25106">
    <property type="entry name" value="VWA_4"/>
    <property type="match status" value="1"/>
</dbReference>
<dbReference type="GO" id="GO:0005576">
    <property type="term" value="C:extracellular region"/>
    <property type="evidence" value="ECO:0007669"/>
    <property type="project" value="UniProtKB-SubCell"/>
</dbReference>
<keyword evidence="3" id="KW-0732">Signal</keyword>
<dbReference type="Pfam" id="PF23560">
    <property type="entry name" value="GBD_Hemicentin"/>
    <property type="match status" value="1"/>
</dbReference>
<comment type="caution">
    <text evidence="7">The sequence shown here is derived from an EMBL/GenBank/DDBJ whole genome shotgun (WGS) entry which is preliminary data.</text>
</comment>
<comment type="subcellular location">
    <subcellularLocation>
        <location evidence="1">Secreted</location>
    </subcellularLocation>
</comment>
<feature type="non-terminal residue" evidence="7">
    <location>
        <position position="107"/>
    </location>
</feature>
<evidence type="ECO:0000256" key="4">
    <source>
        <dbReference type="ARBA" id="ARBA00023180"/>
    </source>
</evidence>
<dbReference type="EMBL" id="JAMKFB020000001">
    <property type="protein sequence ID" value="KAL0203402.1"/>
    <property type="molecule type" value="Genomic_DNA"/>
</dbReference>
<evidence type="ECO:0000256" key="3">
    <source>
        <dbReference type="ARBA" id="ARBA00022729"/>
    </source>
</evidence>
<organism evidence="7 8">
    <name type="scientific">Cirrhinus mrigala</name>
    <name type="common">Mrigala</name>
    <dbReference type="NCBI Taxonomy" id="683832"/>
    <lineage>
        <taxon>Eukaryota</taxon>
        <taxon>Metazoa</taxon>
        <taxon>Chordata</taxon>
        <taxon>Craniata</taxon>
        <taxon>Vertebrata</taxon>
        <taxon>Euteleostomi</taxon>
        <taxon>Actinopterygii</taxon>
        <taxon>Neopterygii</taxon>
        <taxon>Teleostei</taxon>
        <taxon>Ostariophysi</taxon>
        <taxon>Cypriniformes</taxon>
        <taxon>Cyprinidae</taxon>
        <taxon>Labeoninae</taxon>
        <taxon>Labeonini</taxon>
        <taxon>Cirrhinus</taxon>
    </lineage>
</organism>
<dbReference type="InterPro" id="IPR056861">
    <property type="entry name" value="HMCN1-like_VWA"/>
</dbReference>
<keyword evidence="4" id="KW-0325">Glycoprotein</keyword>
<proteinExistence type="predicted"/>
<feature type="non-terminal residue" evidence="7">
    <location>
        <position position="1"/>
    </location>
</feature>
<dbReference type="AlphaFoldDB" id="A0ABD0RY28"/>
<evidence type="ECO:0000259" key="5">
    <source>
        <dbReference type="Pfam" id="PF23560"/>
    </source>
</evidence>
<dbReference type="PANTHER" id="PTHR14905">
    <property type="entry name" value="NG37"/>
    <property type="match status" value="1"/>
</dbReference>
<feature type="domain" description="Hemicentin-1-like von Willebrand factor A" evidence="6">
    <location>
        <begin position="1"/>
        <end position="45"/>
    </location>
</feature>
<evidence type="ECO:0000313" key="8">
    <source>
        <dbReference type="Proteomes" id="UP001529510"/>
    </source>
</evidence>
<keyword evidence="8" id="KW-1185">Reference proteome</keyword>
<sequence>VTFMLTNTLSSRRRRDVSKSIALSPIQLYRNLAHVSGGQTIEVTKATLSQATAVITDASTSALVTLFQVVRNPAIAENFSFVLDPSLSNVTVYVTGDSPVFTIYSPT</sequence>
<evidence type="ECO:0000259" key="6">
    <source>
        <dbReference type="Pfam" id="PF25106"/>
    </source>
</evidence>
<evidence type="ECO:0000313" key="7">
    <source>
        <dbReference type="EMBL" id="KAL0203402.1"/>
    </source>
</evidence>
<feature type="domain" description="Hemicentin/VWA7 galactose-binding" evidence="5">
    <location>
        <begin position="63"/>
        <end position="107"/>
    </location>
</feature>
<protein>
    <submittedName>
        <fullName evidence="7">Uncharacterized protein</fullName>
    </submittedName>
</protein>
<dbReference type="Gene3D" id="2.60.40.1180">
    <property type="entry name" value="Golgi alpha-mannosidase II"/>
    <property type="match status" value="1"/>
</dbReference>
<dbReference type="InterPro" id="IPR056475">
    <property type="entry name" value="GBD_Hemicentin/VWA7"/>
</dbReference>